<accession>A0A517PHZ3</accession>
<reference evidence="2 3" key="1">
    <citation type="submission" date="2019-02" db="EMBL/GenBank/DDBJ databases">
        <title>Deep-cultivation of Planctomycetes and their phenomic and genomic characterization uncovers novel biology.</title>
        <authorList>
            <person name="Wiegand S."/>
            <person name="Jogler M."/>
            <person name="Boedeker C."/>
            <person name="Pinto D."/>
            <person name="Vollmers J."/>
            <person name="Rivas-Marin E."/>
            <person name="Kohn T."/>
            <person name="Peeters S.H."/>
            <person name="Heuer A."/>
            <person name="Rast P."/>
            <person name="Oberbeckmann S."/>
            <person name="Bunk B."/>
            <person name="Jeske O."/>
            <person name="Meyerdierks A."/>
            <person name="Storesund J.E."/>
            <person name="Kallscheuer N."/>
            <person name="Luecker S."/>
            <person name="Lage O.M."/>
            <person name="Pohl T."/>
            <person name="Merkel B.J."/>
            <person name="Hornburger P."/>
            <person name="Mueller R.-W."/>
            <person name="Bruemmer F."/>
            <person name="Labrenz M."/>
            <person name="Spormann A.M."/>
            <person name="Op den Camp H."/>
            <person name="Overmann J."/>
            <person name="Amann R."/>
            <person name="Jetten M.S.M."/>
            <person name="Mascher T."/>
            <person name="Medema M.H."/>
            <person name="Devos D.P."/>
            <person name="Kaster A.-K."/>
            <person name="Ovreas L."/>
            <person name="Rohde M."/>
            <person name="Galperin M.Y."/>
            <person name="Jogler C."/>
        </authorList>
    </citation>
    <scope>NUCLEOTIDE SEQUENCE [LARGE SCALE GENOMIC DNA]</scope>
    <source>
        <strain evidence="2 3">HG66A1</strain>
    </source>
</reference>
<feature type="domain" description="Knr4/Smi1-like" evidence="1">
    <location>
        <begin position="24"/>
        <end position="147"/>
    </location>
</feature>
<dbReference type="AlphaFoldDB" id="A0A517PHZ3"/>
<gene>
    <name evidence="2" type="ORF">HG66A1_07530</name>
</gene>
<protein>
    <recommendedName>
        <fullName evidence="1">Knr4/Smi1-like domain-containing protein</fullName>
    </recommendedName>
</protein>
<dbReference type="OrthoDB" id="292716at2"/>
<proteinExistence type="predicted"/>
<dbReference type="SMART" id="SM00860">
    <property type="entry name" value="SMI1_KNR4"/>
    <property type="match status" value="1"/>
</dbReference>
<keyword evidence="3" id="KW-1185">Reference proteome</keyword>
<evidence type="ECO:0000313" key="3">
    <source>
        <dbReference type="Proteomes" id="UP000320421"/>
    </source>
</evidence>
<name>A0A517PHZ3_9PLAN</name>
<dbReference type="EMBL" id="CP036266">
    <property type="protein sequence ID" value="QDT18990.1"/>
    <property type="molecule type" value="Genomic_DNA"/>
</dbReference>
<organism evidence="2 3">
    <name type="scientific">Gimesia chilikensis</name>
    <dbReference type="NCBI Taxonomy" id="2605989"/>
    <lineage>
        <taxon>Bacteria</taxon>
        <taxon>Pseudomonadati</taxon>
        <taxon>Planctomycetota</taxon>
        <taxon>Planctomycetia</taxon>
        <taxon>Planctomycetales</taxon>
        <taxon>Planctomycetaceae</taxon>
        <taxon>Gimesia</taxon>
    </lineage>
</organism>
<evidence type="ECO:0000259" key="1">
    <source>
        <dbReference type="SMART" id="SM00860"/>
    </source>
</evidence>
<dbReference type="RefSeq" id="WP_145180900.1">
    <property type="nucleotide sequence ID" value="NZ_CP036266.1"/>
</dbReference>
<dbReference type="Proteomes" id="UP000320421">
    <property type="component" value="Chromosome"/>
</dbReference>
<evidence type="ECO:0000313" key="2">
    <source>
        <dbReference type="EMBL" id="QDT18990.1"/>
    </source>
</evidence>
<sequence length="182" mass="20251">MHEQLIERIKTFTKVKSSVELLPPVSPVMLEHAEQQLGFSLPTLLSECYLQFANGGFGPGYGVMGLAGGATSDFGDLLETYQQLKTDHESEGEIWPPGLLPFCEWSDNIFSCVECHDPRYLITTFDAGTLTPQNYSLTEFFELWLNGIDLLDFGPSATEAVEITNPFTGEKIRISPRNPGER</sequence>
<dbReference type="InterPro" id="IPR018958">
    <property type="entry name" value="Knr4/Smi1-like_dom"/>
</dbReference>
<dbReference type="SUPFAM" id="SSF160631">
    <property type="entry name" value="SMI1/KNR4-like"/>
    <property type="match status" value="1"/>
</dbReference>
<dbReference type="Gene3D" id="3.40.1580.10">
    <property type="entry name" value="SMI1/KNR4-like"/>
    <property type="match status" value="1"/>
</dbReference>
<dbReference type="Pfam" id="PF09346">
    <property type="entry name" value="SMI1_KNR4"/>
    <property type="match status" value="1"/>
</dbReference>
<dbReference type="InterPro" id="IPR037883">
    <property type="entry name" value="Knr4/Smi1-like_sf"/>
</dbReference>